<dbReference type="KEGG" id="clac:EG342_10955"/>
<dbReference type="OrthoDB" id="384974at2"/>
<sequence length="157" mass="17926">MKLQDRELLITHLFDAAIDVVFETWTDPEKLKHWYAPDGCTINFKFIEVKEGGQFHYCIQHPTHGAAWVIGTYLEIVPSEKLVFTIQLSNEKGDMLDQAGKGWPGEVLTTVTFKSIGDKTEATIHETVSEEEARKTGAYKGWIEMFNKLNKQLTNHN</sequence>
<accession>A0A3G6RMJ5</accession>
<dbReference type="AlphaFoldDB" id="A0A3G6RMJ5"/>
<reference evidence="4 5" key="1">
    <citation type="submission" date="2018-01" db="EMBL/GenBank/DDBJ databases">
        <title>Draft genome sequences of Chryseobacterium lactis NCTC11390, Chryseobacterium oncorhynchi 701B-08, and Chryseobacterium viscerum 687B-08.</title>
        <authorList>
            <person name="Jeong J.-J."/>
            <person name="Lee Y.J."/>
            <person name="Park B."/>
            <person name="Choi I.-G."/>
            <person name="Kim K.D."/>
        </authorList>
    </citation>
    <scope>NUCLEOTIDE SEQUENCE [LARGE SCALE GENOMIC DNA]</scope>
    <source>
        <strain evidence="4 5">NCTC11390</strain>
    </source>
</reference>
<dbReference type="InterPro" id="IPR013538">
    <property type="entry name" value="ASHA1/2-like_C"/>
</dbReference>
<gene>
    <name evidence="4" type="ORF">C1637_08740</name>
    <name evidence="3" type="ORF">EG342_10955</name>
</gene>
<feature type="domain" description="Activator of Hsp90 ATPase homologue 1/2-like C-terminal" evidence="2">
    <location>
        <begin position="15"/>
        <end position="151"/>
    </location>
</feature>
<reference evidence="3 6" key="2">
    <citation type="submission" date="2018-11" db="EMBL/GenBank/DDBJ databases">
        <title>Proposal to divide the Flavobacteriaceae and reorganize its genera based on Amino Acid Identity values calculated from whole genome sequences.</title>
        <authorList>
            <person name="Nicholson A.C."/>
            <person name="Gulvik C.A."/>
            <person name="Whitney A.M."/>
            <person name="Humrighouse B.W."/>
            <person name="Bell M."/>
            <person name="Holmes B."/>
            <person name="Steigerwalt A.G."/>
            <person name="Villarma A."/>
            <person name="Sheth M."/>
            <person name="Batra D."/>
            <person name="Pryor J."/>
            <person name="Bernardet J.-F."/>
            <person name="Hugo C."/>
            <person name="Kampfer P."/>
            <person name="Newman J."/>
            <person name="McQuiston J.R."/>
        </authorList>
    </citation>
    <scope>NUCLEOTIDE SEQUENCE [LARGE SCALE GENOMIC DNA]</scope>
    <source>
        <strain evidence="3 6">KC_1864</strain>
    </source>
</reference>
<dbReference type="EMBL" id="CP033924">
    <property type="protein sequence ID" value="AZA82378.1"/>
    <property type="molecule type" value="Genomic_DNA"/>
</dbReference>
<evidence type="ECO:0000313" key="6">
    <source>
        <dbReference type="Proteomes" id="UP000279972"/>
    </source>
</evidence>
<dbReference type="Proteomes" id="UP000279972">
    <property type="component" value="Chromosome"/>
</dbReference>
<evidence type="ECO:0000313" key="4">
    <source>
        <dbReference type="EMBL" id="PNW13946.1"/>
    </source>
</evidence>
<evidence type="ECO:0000259" key="2">
    <source>
        <dbReference type="Pfam" id="PF08327"/>
    </source>
</evidence>
<dbReference type="Gene3D" id="3.30.530.20">
    <property type="match status" value="1"/>
</dbReference>
<proteinExistence type="inferred from homology"/>
<evidence type="ECO:0000256" key="1">
    <source>
        <dbReference type="ARBA" id="ARBA00006817"/>
    </source>
</evidence>
<dbReference type="Proteomes" id="UP000236262">
    <property type="component" value="Unassembled WGS sequence"/>
</dbReference>
<dbReference type="SUPFAM" id="SSF55961">
    <property type="entry name" value="Bet v1-like"/>
    <property type="match status" value="1"/>
</dbReference>
<comment type="similarity">
    <text evidence="1">Belongs to the AHA1 family.</text>
</comment>
<name>A0A3G6RMJ5_CHRLC</name>
<dbReference type="InterPro" id="IPR023393">
    <property type="entry name" value="START-like_dom_sf"/>
</dbReference>
<dbReference type="RefSeq" id="WP_103290989.1">
    <property type="nucleotide sequence ID" value="NZ_CP033924.1"/>
</dbReference>
<keyword evidence="6" id="KW-1185">Reference proteome</keyword>
<protein>
    <submittedName>
        <fullName evidence="4">ATPase</fullName>
    </submittedName>
    <submittedName>
        <fullName evidence="3">SRPBCC domain-containing protein</fullName>
    </submittedName>
</protein>
<evidence type="ECO:0000313" key="5">
    <source>
        <dbReference type="Proteomes" id="UP000236262"/>
    </source>
</evidence>
<dbReference type="Pfam" id="PF08327">
    <property type="entry name" value="AHSA1"/>
    <property type="match status" value="1"/>
</dbReference>
<organism evidence="4 5">
    <name type="scientific">Chryseobacterium lactis</name>
    <dbReference type="NCBI Taxonomy" id="1241981"/>
    <lineage>
        <taxon>Bacteria</taxon>
        <taxon>Pseudomonadati</taxon>
        <taxon>Bacteroidota</taxon>
        <taxon>Flavobacteriia</taxon>
        <taxon>Flavobacteriales</taxon>
        <taxon>Weeksellaceae</taxon>
        <taxon>Chryseobacterium group</taxon>
        <taxon>Chryseobacterium</taxon>
    </lineage>
</organism>
<dbReference type="EMBL" id="PPEH01000003">
    <property type="protein sequence ID" value="PNW13946.1"/>
    <property type="molecule type" value="Genomic_DNA"/>
</dbReference>
<evidence type="ECO:0000313" key="3">
    <source>
        <dbReference type="EMBL" id="AZA82378.1"/>
    </source>
</evidence>